<evidence type="ECO:0000256" key="11">
    <source>
        <dbReference type="SAM" id="SignalP"/>
    </source>
</evidence>
<evidence type="ECO:0000256" key="8">
    <source>
        <dbReference type="PROSITE-ProRule" id="PRU00206"/>
    </source>
</evidence>
<feature type="disulfide bond" evidence="8">
    <location>
        <begin position="83"/>
        <end position="101"/>
    </location>
</feature>
<dbReference type="CDD" id="cd01670">
    <property type="entry name" value="Death"/>
    <property type="match status" value="1"/>
</dbReference>
<dbReference type="GO" id="GO:0006915">
    <property type="term" value="P:apoptotic process"/>
    <property type="evidence" value="ECO:0007669"/>
    <property type="project" value="UniProtKB-KW"/>
</dbReference>
<keyword evidence="10" id="KW-1133">Transmembrane helix</keyword>
<feature type="domain" description="Death" evidence="12">
    <location>
        <begin position="288"/>
        <end position="369"/>
    </location>
</feature>
<evidence type="ECO:0000256" key="4">
    <source>
        <dbReference type="ARBA" id="ARBA00022729"/>
    </source>
</evidence>
<gene>
    <name evidence="15" type="primary">LOC117352634</name>
</gene>
<dbReference type="SUPFAM" id="SSF47986">
    <property type="entry name" value="DEATH domain"/>
    <property type="match status" value="1"/>
</dbReference>
<evidence type="ECO:0000256" key="9">
    <source>
        <dbReference type="SAM" id="MobiDB-lite"/>
    </source>
</evidence>
<evidence type="ECO:0000259" key="13">
    <source>
        <dbReference type="PROSITE" id="PS50050"/>
    </source>
</evidence>
<feature type="domain" description="TNFR-Cys" evidence="13">
    <location>
        <begin position="61"/>
        <end position="101"/>
    </location>
</feature>
<dbReference type="GO" id="GO:0005576">
    <property type="term" value="C:extracellular region"/>
    <property type="evidence" value="ECO:0007669"/>
    <property type="project" value="UniProtKB-SubCell"/>
</dbReference>
<dbReference type="GO" id="GO:0007165">
    <property type="term" value="P:signal transduction"/>
    <property type="evidence" value="ECO:0007669"/>
    <property type="project" value="InterPro"/>
</dbReference>
<dbReference type="InterPro" id="IPR001368">
    <property type="entry name" value="TNFR/NGFR_Cys_rich_reg"/>
</dbReference>
<evidence type="ECO:0000256" key="2">
    <source>
        <dbReference type="ARBA" id="ARBA00022525"/>
    </source>
</evidence>
<evidence type="ECO:0000256" key="6">
    <source>
        <dbReference type="ARBA" id="ARBA00023157"/>
    </source>
</evidence>
<feature type="chain" id="PRO_5027799959" evidence="11">
    <location>
        <begin position="22"/>
        <end position="426"/>
    </location>
</feature>
<dbReference type="InParanoid" id="A0A6P8PMC3"/>
<dbReference type="OrthoDB" id="8633482at2759"/>
<dbReference type="RefSeq" id="XP_033785099.1">
    <property type="nucleotide sequence ID" value="XM_033929208.1"/>
</dbReference>
<evidence type="ECO:0000256" key="7">
    <source>
        <dbReference type="ARBA" id="ARBA00023180"/>
    </source>
</evidence>
<keyword evidence="10" id="KW-0472">Membrane</keyword>
<name>A0A6P8PMC3_GEOSA</name>
<evidence type="ECO:0000313" key="14">
    <source>
        <dbReference type="Proteomes" id="UP000515159"/>
    </source>
</evidence>
<dbReference type="InterPro" id="IPR052459">
    <property type="entry name" value="TNFRSF_decoy_receptor"/>
</dbReference>
<proteinExistence type="predicted"/>
<dbReference type="PROSITE" id="PS50050">
    <property type="entry name" value="TNFR_NGFR_2"/>
    <property type="match status" value="1"/>
</dbReference>
<evidence type="ECO:0000313" key="15">
    <source>
        <dbReference type="RefSeq" id="XP_033785099.1"/>
    </source>
</evidence>
<evidence type="ECO:0000256" key="10">
    <source>
        <dbReference type="SAM" id="Phobius"/>
    </source>
</evidence>
<sequence length="426" mass="48816">MEKFSVMLFCVLCSRWLCSSAVRESFYTVIRDGDKLDCQMCPAGTRVERECTKDINTTCVVCEDDTYMDHPNGLSRCFPCLECGNYAREVTPCERIRNTVCVCENNTYELDGHCELHKKCSLGYGVRIHGTATHNVICVRCLPGFFSDEISSTVSCKRHQNCILKGFHVNVPGNTTHDTICGKKRQTMTYKPGHHQEPTTQMKSEPFTFKTTLSKTTDNVGHHCTGCSREFIYCLTTKDLVWMVTILLISSFGWCMFFKKTKNMSKYLSALQSVDKDWKFNIRGTGVKQNALHEIANRIGSDWSKLLGELGYTKDWRTLREEHRGIYNQALEALRLWTQWEENASLDQLKRAVRSIDRNDIYEALNNLVDEPDKKKDLTKHTRINIPLLGIRGRTARKGNRTNRKQADIGKPLLPRNEMPPTIPES</sequence>
<dbReference type="Gene3D" id="2.10.50.10">
    <property type="entry name" value="Tumor Necrosis Factor Receptor, subunit A, domain 2"/>
    <property type="match status" value="2"/>
</dbReference>
<feature type="disulfide bond" evidence="8">
    <location>
        <begin position="80"/>
        <end position="93"/>
    </location>
</feature>
<feature type="signal peptide" evidence="11">
    <location>
        <begin position="1"/>
        <end position="21"/>
    </location>
</feature>
<organism evidence="14 15">
    <name type="scientific">Geotrypetes seraphini</name>
    <name type="common">Gaboon caecilian</name>
    <name type="synonym">Caecilia seraphini</name>
    <dbReference type="NCBI Taxonomy" id="260995"/>
    <lineage>
        <taxon>Eukaryota</taxon>
        <taxon>Metazoa</taxon>
        <taxon>Chordata</taxon>
        <taxon>Craniata</taxon>
        <taxon>Vertebrata</taxon>
        <taxon>Euteleostomi</taxon>
        <taxon>Amphibia</taxon>
        <taxon>Gymnophiona</taxon>
        <taxon>Geotrypetes</taxon>
    </lineage>
</organism>
<dbReference type="SUPFAM" id="SSF57586">
    <property type="entry name" value="TNF receptor-like"/>
    <property type="match status" value="2"/>
</dbReference>
<keyword evidence="6 8" id="KW-1015">Disulfide bond</keyword>
<keyword evidence="4 11" id="KW-0732">Signal</keyword>
<dbReference type="KEGG" id="gsh:117352634"/>
<dbReference type="Proteomes" id="UP000515159">
    <property type="component" value="Chromosome 1"/>
</dbReference>
<keyword evidence="5" id="KW-0677">Repeat</keyword>
<accession>A0A6P8PMC3</accession>
<reference evidence="15" key="1">
    <citation type="submission" date="2025-08" db="UniProtKB">
        <authorList>
            <consortium name="RefSeq"/>
        </authorList>
    </citation>
    <scope>IDENTIFICATION</scope>
</reference>
<comment type="subcellular location">
    <subcellularLocation>
        <location evidence="1">Secreted</location>
    </subcellularLocation>
</comment>
<evidence type="ECO:0000256" key="1">
    <source>
        <dbReference type="ARBA" id="ARBA00004613"/>
    </source>
</evidence>
<feature type="repeat" description="TNFR-Cys" evidence="8">
    <location>
        <begin position="61"/>
        <end position="101"/>
    </location>
</feature>
<dbReference type="AlphaFoldDB" id="A0A6P8PMC3"/>
<feature type="region of interest" description="Disordered" evidence="9">
    <location>
        <begin position="395"/>
        <end position="426"/>
    </location>
</feature>
<dbReference type="InterPro" id="IPR000488">
    <property type="entry name" value="Death_dom"/>
</dbReference>
<feature type="transmembrane region" description="Helical" evidence="10">
    <location>
        <begin position="240"/>
        <end position="258"/>
    </location>
</feature>
<dbReference type="InterPro" id="IPR011029">
    <property type="entry name" value="DEATH-like_dom_sf"/>
</dbReference>
<feature type="compositionally biased region" description="Basic residues" evidence="9">
    <location>
        <begin position="395"/>
        <end position="404"/>
    </location>
</feature>
<feature type="disulfide bond" evidence="8">
    <location>
        <begin position="62"/>
        <end position="77"/>
    </location>
</feature>
<dbReference type="GeneID" id="117352634"/>
<dbReference type="Pfam" id="PF00531">
    <property type="entry name" value="Death"/>
    <property type="match status" value="1"/>
</dbReference>
<keyword evidence="3" id="KW-0053">Apoptosis</keyword>
<dbReference type="Gene3D" id="1.10.533.10">
    <property type="entry name" value="Death Domain, Fas"/>
    <property type="match status" value="1"/>
</dbReference>
<evidence type="ECO:0000256" key="3">
    <source>
        <dbReference type="ARBA" id="ARBA00022703"/>
    </source>
</evidence>
<keyword evidence="2" id="KW-0964">Secreted</keyword>
<dbReference type="PANTHER" id="PTHR23097">
    <property type="entry name" value="TUMOR NECROSIS FACTOR RECEPTOR SUPERFAMILY MEMBER"/>
    <property type="match status" value="1"/>
</dbReference>
<dbReference type="PROSITE" id="PS50017">
    <property type="entry name" value="DEATH_DOMAIN"/>
    <property type="match status" value="1"/>
</dbReference>
<evidence type="ECO:0000259" key="12">
    <source>
        <dbReference type="PROSITE" id="PS50017"/>
    </source>
</evidence>
<dbReference type="SMART" id="SM00208">
    <property type="entry name" value="TNFR"/>
    <property type="match status" value="4"/>
</dbReference>
<dbReference type="PROSITE" id="PS00652">
    <property type="entry name" value="TNFR_NGFR_1"/>
    <property type="match status" value="1"/>
</dbReference>
<dbReference type="PANTHER" id="PTHR23097:SF181">
    <property type="entry name" value="CASPASE-8-LIKE"/>
    <property type="match status" value="1"/>
</dbReference>
<protein>
    <submittedName>
        <fullName evidence="15">Uncharacterized protein LOC117352634</fullName>
    </submittedName>
</protein>
<keyword evidence="14" id="KW-1185">Reference proteome</keyword>
<dbReference type="Pfam" id="PF00020">
    <property type="entry name" value="TNFR_c6"/>
    <property type="match status" value="2"/>
</dbReference>
<keyword evidence="7" id="KW-0325">Glycoprotein</keyword>
<keyword evidence="10" id="KW-0812">Transmembrane</keyword>
<evidence type="ECO:0000256" key="5">
    <source>
        <dbReference type="ARBA" id="ARBA00022737"/>
    </source>
</evidence>